<organism evidence="1 2">
    <name type="scientific">Melastoma candidum</name>
    <dbReference type="NCBI Taxonomy" id="119954"/>
    <lineage>
        <taxon>Eukaryota</taxon>
        <taxon>Viridiplantae</taxon>
        <taxon>Streptophyta</taxon>
        <taxon>Embryophyta</taxon>
        <taxon>Tracheophyta</taxon>
        <taxon>Spermatophyta</taxon>
        <taxon>Magnoliopsida</taxon>
        <taxon>eudicotyledons</taxon>
        <taxon>Gunneridae</taxon>
        <taxon>Pentapetalae</taxon>
        <taxon>rosids</taxon>
        <taxon>malvids</taxon>
        <taxon>Myrtales</taxon>
        <taxon>Melastomataceae</taxon>
        <taxon>Melastomatoideae</taxon>
        <taxon>Melastomateae</taxon>
        <taxon>Melastoma</taxon>
    </lineage>
</organism>
<protein>
    <submittedName>
        <fullName evidence="1">Uncharacterized protein</fullName>
    </submittedName>
</protein>
<evidence type="ECO:0000313" key="2">
    <source>
        <dbReference type="Proteomes" id="UP001057402"/>
    </source>
</evidence>
<gene>
    <name evidence="1" type="ORF">MLD38_032415</name>
</gene>
<reference evidence="2" key="1">
    <citation type="journal article" date="2023" name="Front. Plant Sci.">
        <title>Chromosomal-level genome assembly of Melastoma candidum provides insights into trichome evolution.</title>
        <authorList>
            <person name="Zhong Y."/>
            <person name="Wu W."/>
            <person name="Sun C."/>
            <person name="Zou P."/>
            <person name="Liu Y."/>
            <person name="Dai S."/>
            <person name="Zhou R."/>
        </authorList>
    </citation>
    <scope>NUCLEOTIDE SEQUENCE [LARGE SCALE GENOMIC DNA]</scope>
</reference>
<keyword evidence="2" id="KW-1185">Reference proteome</keyword>
<sequence>MIKKSSSRNQRSKGFKVKHVLQILLLLCICFWLVYQIKCSYDRSREVSEKGSKTPVKEEGEEDDSGGGLKLGRKDLHEKQREEEDEESKDEDEGNQGEREDVVDVDDDEIRRDVERLEAQERLEEQERLEGKKDEGDAEDVDNREEDEGREEEEGSNDKMDEADDERGDNDSEINEADVEGGGADIDREEDFLDEDKGGREERVEDEGEEENGGDKDEQDGDDDVPEDKDPDEVGENTHEARDAHYQADNASGAVAHHTHDNDENAGEEESNNPRFGDRLTESKAISLSEKDSEATASTITRAEANSNASDGNKQASNVSVLRGTEFTGSRGNVADSAIDLPIARKLAAPNRDRDDVSLEQTIGMKTENVSSTKKTQNYQTDFTLGTSTQDPVKPSDLSNKQTLRVSDDFANWEKRQEIDGSLKTQPVGKDQGNVIRMELPSKHDRWESQTL</sequence>
<comment type="caution">
    <text evidence="1">The sequence shown here is derived from an EMBL/GenBank/DDBJ whole genome shotgun (WGS) entry which is preliminary data.</text>
</comment>
<name>A0ACB9M3S9_9MYRT</name>
<dbReference type="Proteomes" id="UP001057402">
    <property type="component" value="Chromosome 10"/>
</dbReference>
<evidence type="ECO:0000313" key="1">
    <source>
        <dbReference type="EMBL" id="KAI4318745.1"/>
    </source>
</evidence>
<proteinExistence type="predicted"/>
<accession>A0ACB9M3S9</accession>
<dbReference type="EMBL" id="CM042889">
    <property type="protein sequence ID" value="KAI4318745.1"/>
    <property type="molecule type" value="Genomic_DNA"/>
</dbReference>